<evidence type="ECO:0000259" key="6">
    <source>
        <dbReference type="Pfam" id="PF14378"/>
    </source>
</evidence>
<evidence type="ECO:0000256" key="4">
    <source>
        <dbReference type="ARBA" id="ARBA00023136"/>
    </source>
</evidence>
<dbReference type="EMBL" id="CP064786">
    <property type="protein sequence ID" value="QSG01264.1"/>
    <property type="molecule type" value="Genomic_DNA"/>
</dbReference>
<evidence type="ECO:0000256" key="5">
    <source>
        <dbReference type="SAM" id="Phobius"/>
    </source>
</evidence>
<feature type="transmembrane region" description="Helical" evidence="5">
    <location>
        <begin position="226"/>
        <end position="246"/>
    </location>
</feature>
<feature type="domain" description="Inositolphosphotransferase Aur1/Ipt1" evidence="6">
    <location>
        <begin position="109"/>
        <end position="263"/>
    </location>
</feature>
<evidence type="ECO:0000256" key="1">
    <source>
        <dbReference type="ARBA" id="ARBA00004141"/>
    </source>
</evidence>
<name>A0A897ML29_9EURY</name>
<feature type="transmembrane region" description="Helical" evidence="5">
    <location>
        <begin position="50"/>
        <end position="68"/>
    </location>
</feature>
<dbReference type="GeneID" id="70683409"/>
<dbReference type="PANTHER" id="PTHR31310:SF7">
    <property type="entry name" value="PA-PHOSPHATASE RELATED-FAMILY PROTEIN DDB_G0268928"/>
    <property type="match status" value="1"/>
</dbReference>
<evidence type="ECO:0000313" key="8">
    <source>
        <dbReference type="Proteomes" id="UP000663586"/>
    </source>
</evidence>
<dbReference type="InterPro" id="IPR026841">
    <property type="entry name" value="Aur1/Ipt1"/>
</dbReference>
<dbReference type="GO" id="GO:0016020">
    <property type="term" value="C:membrane"/>
    <property type="evidence" value="ECO:0007669"/>
    <property type="project" value="UniProtKB-SubCell"/>
</dbReference>
<dbReference type="AlphaFoldDB" id="A0A897ML29"/>
<gene>
    <name evidence="7" type="primary">pgpB</name>
    <name evidence="7" type="ORF">AArcS_0022</name>
</gene>
<feature type="transmembrane region" description="Helical" evidence="5">
    <location>
        <begin position="138"/>
        <end position="162"/>
    </location>
</feature>
<dbReference type="InterPro" id="IPR052185">
    <property type="entry name" value="IPC_Synthase-Related"/>
</dbReference>
<dbReference type="KEGG" id="hara:AArcS_0022"/>
<protein>
    <submittedName>
        <fullName evidence="7">Membrane-associated phospholipid phosphatase</fullName>
    </submittedName>
</protein>
<keyword evidence="8" id="KW-1185">Reference proteome</keyword>
<accession>A0A897ML29</accession>
<reference evidence="7" key="1">
    <citation type="submission" date="2020-11" db="EMBL/GenBank/DDBJ databases">
        <title>Carbohydrate-dependent, anaerobic sulfur respiration: A novel catabolism in halophilic archaea.</title>
        <authorList>
            <person name="Sorokin D.Y."/>
            <person name="Messina E."/>
            <person name="Smedile F."/>
            <person name="La Cono V."/>
            <person name="Hallsworth J.E."/>
            <person name="Yakimov M.M."/>
        </authorList>
    </citation>
    <scope>NUCLEOTIDE SEQUENCE</scope>
    <source>
        <strain evidence="7">AArc-S</strain>
    </source>
</reference>
<feature type="transmembrane region" description="Helical" evidence="5">
    <location>
        <begin position="109"/>
        <end position="131"/>
    </location>
</feature>
<keyword evidence="4 5" id="KW-0472">Membrane</keyword>
<evidence type="ECO:0000256" key="2">
    <source>
        <dbReference type="ARBA" id="ARBA00022692"/>
    </source>
</evidence>
<sequence length="276" mass="30390">MFPIEVLVLFLSVIVVTAVGLSLVCWWCLSARRLHEIRHRPDWVRDRLRAVGPFVLLLALVLLVNKGSQSYIERFSHAYGFEATATIYAIEGDFVVTFQSLVPDITMPYFSAVYVVGYALLLIAPVFLYFFADRARPLKLLVTAYAINYAVAVVFYASVVAYGPRNADRSSDGSSADAPLLELVPDITHLTALWNTNTNVFPSLHTSLSVTVFLLAAMTREEFRRWFGLSSVLAASIVVATMALGIHWLVDVLAGIVLAVVAVTGARAVVTRPKSH</sequence>
<feature type="transmembrane region" description="Helical" evidence="5">
    <location>
        <begin position="6"/>
        <end position="29"/>
    </location>
</feature>
<evidence type="ECO:0000313" key="7">
    <source>
        <dbReference type="EMBL" id="QSG01264.1"/>
    </source>
</evidence>
<dbReference type="Pfam" id="PF14378">
    <property type="entry name" value="PAP2_3"/>
    <property type="match status" value="1"/>
</dbReference>
<feature type="transmembrane region" description="Helical" evidence="5">
    <location>
        <begin position="252"/>
        <end position="270"/>
    </location>
</feature>
<keyword evidence="3 5" id="KW-1133">Transmembrane helix</keyword>
<organism evidence="7 8">
    <name type="scientific">Natranaeroarchaeum sulfidigenes</name>
    <dbReference type="NCBI Taxonomy" id="2784880"/>
    <lineage>
        <taxon>Archaea</taxon>
        <taxon>Methanobacteriati</taxon>
        <taxon>Methanobacteriota</taxon>
        <taxon>Stenosarchaea group</taxon>
        <taxon>Halobacteria</taxon>
        <taxon>Halobacteriales</taxon>
        <taxon>Natronoarchaeaceae</taxon>
        <taxon>Natranaeroarchaeum</taxon>
    </lineage>
</organism>
<keyword evidence="2 5" id="KW-0812">Transmembrane</keyword>
<dbReference type="InterPro" id="IPR036938">
    <property type="entry name" value="PAP2/HPO_sf"/>
</dbReference>
<evidence type="ECO:0000256" key="3">
    <source>
        <dbReference type="ARBA" id="ARBA00022989"/>
    </source>
</evidence>
<dbReference type="RefSeq" id="WP_238478399.1">
    <property type="nucleotide sequence ID" value="NZ_CP064786.1"/>
</dbReference>
<dbReference type="Gene3D" id="1.20.144.10">
    <property type="entry name" value="Phosphatidic acid phosphatase type 2/haloperoxidase"/>
    <property type="match status" value="1"/>
</dbReference>
<dbReference type="SUPFAM" id="SSF48317">
    <property type="entry name" value="Acid phosphatase/Vanadium-dependent haloperoxidase"/>
    <property type="match status" value="1"/>
</dbReference>
<dbReference type="PANTHER" id="PTHR31310">
    <property type="match status" value="1"/>
</dbReference>
<dbReference type="Proteomes" id="UP000663586">
    <property type="component" value="Chromosome"/>
</dbReference>
<comment type="subcellular location">
    <subcellularLocation>
        <location evidence="1">Membrane</location>
        <topology evidence="1">Multi-pass membrane protein</topology>
    </subcellularLocation>
</comment>
<proteinExistence type="predicted"/>